<evidence type="ECO:0000313" key="4">
    <source>
        <dbReference type="Proteomes" id="UP000316242"/>
    </source>
</evidence>
<feature type="domain" description="Glycosyl transferase family 1" evidence="2">
    <location>
        <begin position="293"/>
        <end position="446"/>
    </location>
</feature>
<name>A0ABQ0RH68_GLUNI</name>
<dbReference type="InterPro" id="IPR001296">
    <property type="entry name" value="Glyco_trans_1"/>
</dbReference>
<gene>
    <name evidence="3" type="ORF">ANI01nite_03730</name>
</gene>
<dbReference type="RefSeq" id="WP_141355538.1">
    <property type="nucleotide sequence ID" value="NZ_BAAAWM010000001.1"/>
</dbReference>
<evidence type="ECO:0000259" key="2">
    <source>
        <dbReference type="Pfam" id="PF00534"/>
    </source>
</evidence>
<keyword evidence="1" id="KW-0808">Transferase</keyword>
<accession>A0ABQ0RH68</accession>
<dbReference type="SUPFAM" id="SSF53756">
    <property type="entry name" value="UDP-Glycosyltransferase/glycogen phosphorylase"/>
    <property type="match status" value="1"/>
</dbReference>
<organism evidence="3 4">
    <name type="scientific">Glutamicibacter nicotianae</name>
    <name type="common">Arthrobacter nicotianae</name>
    <dbReference type="NCBI Taxonomy" id="37929"/>
    <lineage>
        <taxon>Bacteria</taxon>
        <taxon>Bacillati</taxon>
        <taxon>Actinomycetota</taxon>
        <taxon>Actinomycetes</taxon>
        <taxon>Micrococcales</taxon>
        <taxon>Micrococcaceae</taxon>
        <taxon>Glutamicibacter</taxon>
    </lineage>
</organism>
<dbReference type="Proteomes" id="UP000316242">
    <property type="component" value="Unassembled WGS sequence"/>
</dbReference>
<dbReference type="EMBL" id="BJNE01000001">
    <property type="protein sequence ID" value="GEC11170.1"/>
    <property type="molecule type" value="Genomic_DNA"/>
</dbReference>
<evidence type="ECO:0000256" key="1">
    <source>
        <dbReference type="ARBA" id="ARBA00022679"/>
    </source>
</evidence>
<protein>
    <recommendedName>
        <fullName evidence="2">Glycosyl transferase family 1 domain-containing protein</fullName>
    </recommendedName>
</protein>
<comment type="caution">
    <text evidence="3">The sequence shown here is derived from an EMBL/GenBank/DDBJ whole genome shotgun (WGS) entry which is preliminary data.</text>
</comment>
<dbReference type="PANTHER" id="PTHR12526">
    <property type="entry name" value="GLYCOSYLTRANSFERASE"/>
    <property type="match status" value="1"/>
</dbReference>
<evidence type="ECO:0000313" key="3">
    <source>
        <dbReference type="EMBL" id="GEC11170.1"/>
    </source>
</evidence>
<proteinExistence type="predicted"/>
<reference evidence="3 4" key="1">
    <citation type="submission" date="2019-06" db="EMBL/GenBank/DDBJ databases">
        <title>Whole genome shotgun sequence of Glutamicibacter nicotianae NBRC 14234.</title>
        <authorList>
            <person name="Hosoyama A."/>
            <person name="Uohara A."/>
            <person name="Ohji S."/>
            <person name="Ichikawa N."/>
        </authorList>
    </citation>
    <scope>NUCLEOTIDE SEQUENCE [LARGE SCALE GENOMIC DNA]</scope>
    <source>
        <strain evidence="3 4">NBRC 14234</strain>
    </source>
</reference>
<dbReference type="Gene3D" id="3.40.50.2000">
    <property type="entry name" value="Glycogen Phosphorylase B"/>
    <property type="match status" value="3"/>
</dbReference>
<sequence>MVFKEQHVDAYMVTWKLEREFGGMTTVCTQRAAAFAERHGSAAVITFAPNAQIPQIAEELVERGKLSPKVKVLNPYLYLAEHDLQPQERIPGRKAEPAHQDFTLSDSVRHPGGTGVFCEHSVAGPEGEVRQTAYFRNDGTVFLTDTKFHDGKHRRILEAFDRTGMLVARFNSAASFYRYWLSQIVDHPDSLVVIDSKFTAAMLASWKTVHVPKVFAFHSIHVAKGQDLATGKLSKGHGPIIEERANWDAFVFLTRAQRQAYVERFGNPDSAFVIPNPLKPSFLQPPEPERGATDLIVAGSLTPNKNVAAALDAVHELSRRGKHPTLHIVGEGSERDALEVRAAELGLGEQVVFHGFSDQLPRRFASCLAQLFTSTNEGQALVILEAQAQGCIPVSFDINFGPADSITDGSNGFLVPHGDIQLMADRVEQLMDDPALAARMSQQARTFAREYQSRDLVSLWEETVSIAKLFKKKAATSDVPHFDARLSGVEFPAGQGLQVKVEHHADLDALSADAVFELVFVNRGSKEELASVPSTGVEGELAFFDVDPQLLGEIPEQDTAVDVNLRLRVGKDAEDKRLGLPESMILPYFTTQKNLSFRPEQ</sequence>
<dbReference type="Pfam" id="PF00534">
    <property type="entry name" value="Glycos_transf_1"/>
    <property type="match status" value="1"/>
</dbReference>
<keyword evidence="4" id="KW-1185">Reference proteome</keyword>
<dbReference type="PANTHER" id="PTHR12526:SF638">
    <property type="entry name" value="SPORE COAT PROTEIN SA"/>
    <property type="match status" value="1"/>
</dbReference>